<name>A0ABQ9IER1_9NEOP</name>
<proteinExistence type="predicted"/>
<accession>A0ABQ9IER1</accession>
<comment type="caution">
    <text evidence="1">The sequence shown here is derived from an EMBL/GenBank/DDBJ whole genome shotgun (WGS) entry which is preliminary data.</text>
</comment>
<reference evidence="1 2" key="1">
    <citation type="submission" date="2023-02" db="EMBL/GenBank/DDBJ databases">
        <title>LHISI_Scaffold_Assembly.</title>
        <authorList>
            <person name="Stuart O.P."/>
            <person name="Cleave R."/>
            <person name="Magrath M.J.L."/>
            <person name="Mikheyev A.S."/>
        </authorList>
    </citation>
    <scope>NUCLEOTIDE SEQUENCE [LARGE SCALE GENOMIC DNA]</scope>
    <source>
        <strain evidence="1">Daus_M_001</strain>
        <tissue evidence="1">Leg muscle</tissue>
    </source>
</reference>
<dbReference type="Proteomes" id="UP001159363">
    <property type="component" value="Chromosome 1"/>
</dbReference>
<sequence length="330" mass="35928">MTTCDNLRPITTTCDYPLLPASTCDYLVQLETTCDHSCPFSRRNAVTCRGIDSTSGQNTCGEIASYAAWVAIHTSLLLVDAVSRPVVVRVSEELRCDAMTNTRGATVAKRLDCSPPGNANRRVFSGIFRFPHPFIPTLPHTHLASPSSALETSTIVNALKESAYLQLSFALEAELDKGDTVKHIICAVAATRKAMNWRLIPCAATSDSTAIAEELAERTATLSRDAQTLLDDTVVSRWIGRRASVDCPTPLVRFNTVRLLSDSENNDYPTKPRTLDDIGDLIETVYKSTPTETATCDLSVFYRTSLCLDGDKGWAVNVDVSGSKSRAELG</sequence>
<keyword evidence="2" id="KW-1185">Reference proteome</keyword>
<protein>
    <submittedName>
        <fullName evidence="1">Uncharacterized protein</fullName>
    </submittedName>
</protein>
<evidence type="ECO:0000313" key="1">
    <source>
        <dbReference type="EMBL" id="KAJ8895153.1"/>
    </source>
</evidence>
<dbReference type="EMBL" id="JARBHB010000001">
    <property type="protein sequence ID" value="KAJ8895153.1"/>
    <property type="molecule type" value="Genomic_DNA"/>
</dbReference>
<evidence type="ECO:0000313" key="2">
    <source>
        <dbReference type="Proteomes" id="UP001159363"/>
    </source>
</evidence>
<organism evidence="1 2">
    <name type="scientific">Dryococelus australis</name>
    <dbReference type="NCBI Taxonomy" id="614101"/>
    <lineage>
        <taxon>Eukaryota</taxon>
        <taxon>Metazoa</taxon>
        <taxon>Ecdysozoa</taxon>
        <taxon>Arthropoda</taxon>
        <taxon>Hexapoda</taxon>
        <taxon>Insecta</taxon>
        <taxon>Pterygota</taxon>
        <taxon>Neoptera</taxon>
        <taxon>Polyneoptera</taxon>
        <taxon>Phasmatodea</taxon>
        <taxon>Verophasmatodea</taxon>
        <taxon>Anareolatae</taxon>
        <taxon>Phasmatidae</taxon>
        <taxon>Eurycanthinae</taxon>
        <taxon>Dryococelus</taxon>
    </lineage>
</organism>
<gene>
    <name evidence="1" type="ORF">PR048_000478</name>
</gene>